<sequence>MSGFLGRELSQCIVGYSSQRSVQCSHATIFQQIFNECSMTSWYFSHNISFHAIVLDMLKMIYSM</sequence>
<protein>
    <submittedName>
        <fullName evidence="1">Uncharacterized protein</fullName>
    </submittedName>
</protein>
<dbReference type="EMBL" id="GBXM01063586">
    <property type="protein sequence ID" value="JAH44991.1"/>
    <property type="molecule type" value="Transcribed_RNA"/>
</dbReference>
<evidence type="ECO:0000313" key="1">
    <source>
        <dbReference type="EMBL" id="JAH44991.1"/>
    </source>
</evidence>
<reference evidence="1" key="2">
    <citation type="journal article" date="2015" name="Fish Shellfish Immunol.">
        <title>Early steps in the European eel (Anguilla anguilla)-Vibrio vulnificus interaction in the gills: Role of the RtxA13 toxin.</title>
        <authorList>
            <person name="Callol A."/>
            <person name="Pajuelo D."/>
            <person name="Ebbesson L."/>
            <person name="Teles M."/>
            <person name="MacKenzie S."/>
            <person name="Amaro C."/>
        </authorList>
    </citation>
    <scope>NUCLEOTIDE SEQUENCE</scope>
</reference>
<proteinExistence type="predicted"/>
<name>A0A0E9SUL4_ANGAN</name>
<organism evidence="1">
    <name type="scientific">Anguilla anguilla</name>
    <name type="common">European freshwater eel</name>
    <name type="synonym">Muraena anguilla</name>
    <dbReference type="NCBI Taxonomy" id="7936"/>
    <lineage>
        <taxon>Eukaryota</taxon>
        <taxon>Metazoa</taxon>
        <taxon>Chordata</taxon>
        <taxon>Craniata</taxon>
        <taxon>Vertebrata</taxon>
        <taxon>Euteleostomi</taxon>
        <taxon>Actinopterygii</taxon>
        <taxon>Neopterygii</taxon>
        <taxon>Teleostei</taxon>
        <taxon>Anguilliformes</taxon>
        <taxon>Anguillidae</taxon>
        <taxon>Anguilla</taxon>
    </lineage>
</organism>
<dbReference type="AlphaFoldDB" id="A0A0E9SUL4"/>
<reference evidence="1" key="1">
    <citation type="submission" date="2014-11" db="EMBL/GenBank/DDBJ databases">
        <authorList>
            <person name="Amaro Gonzalez C."/>
        </authorList>
    </citation>
    <scope>NUCLEOTIDE SEQUENCE</scope>
</reference>
<accession>A0A0E9SUL4</accession>